<protein>
    <submittedName>
        <fullName evidence="10">MgtC/SapB family protein</fullName>
    </submittedName>
</protein>
<sequence length="234" mass="25902">MDLTTFIIRLCICFILSILIGLERQLRHRMVGLRTNVLVCIGAFLFVYLSYGIDVNDKTRIAAQVVSGIGFLGAGVILRDGSKIKGLNTAATLWCVAAIGTLCASGLVIEATLGTIFVLLSNIILRLVSQYIMNKVKQSAKERYTIRINCKKAKEEKVRSNFAKIIDNNDLVLDSLERSEITEEEIKLKAIMTTSTPSKVEMVINKISTDAGVVSITWEHEKVSKSDNEDSDEE</sequence>
<feature type="transmembrane region" description="Helical" evidence="7">
    <location>
        <begin position="6"/>
        <end position="22"/>
    </location>
</feature>
<keyword evidence="5 7" id="KW-1133">Transmembrane helix</keyword>
<dbReference type="EMBL" id="DVMT01000028">
    <property type="protein sequence ID" value="HIU40228.1"/>
    <property type="molecule type" value="Genomic_DNA"/>
</dbReference>
<dbReference type="AlphaFoldDB" id="A0A9D1LGX4"/>
<dbReference type="PANTHER" id="PTHR33778">
    <property type="entry name" value="PROTEIN MGTC"/>
    <property type="match status" value="1"/>
</dbReference>
<reference evidence="10" key="1">
    <citation type="submission" date="2020-10" db="EMBL/GenBank/DDBJ databases">
        <authorList>
            <person name="Gilroy R."/>
        </authorList>
    </citation>
    <scope>NUCLEOTIDE SEQUENCE</scope>
    <source>
        <strain evidence="10">CHK193-30670</strain>
    </source>
</reference>
<evidence type="ECO:0000313" key="10">
    <source>
        <dbReference type="EMBL" id="HIU40228.1"/>
    </source>
</evidence>
<accession>A0A9D1LGX4</accession>
<reference evidence="10" key="2">
    <citation type="journal article" date="2021" name="PeerJ">
        <title>Extensive microbial diversity within the chicken gut microbiome revealed by metagenomics and culture.</title>
        <authorList>
            <person name="Gilroy R."/>
            <person name="Ravi A."/>
            <person name="Getino M."/>
            <person name="Pursley I."/>
            <person name="Horton D.L."/>
            <person name="Alikhan N.F."/>
            <person name="Baker D."/>
            <person name="Gharbi K."/>
            <person name="Hall N."/>
            <person name="Watson M."/>
            <person name="Adriaenssens E.M."/>
            <person name="Foster-Nyarko E."/>
            <person name="Jarju S."/>
            <person name="Secka A."/>
            <person name="Antonio M."/>
            <person name="Oren A."/>
            <person name="Chaudhuri R.R."/>
            <person name="La Ragione R."/>
            <person name="Hildebrand F."/>
            <person name="Pallen M.J."/>
        </authorList>
    </citation>
    <scope>NUCLEOTIDE SEQUENCE</scope>
    <source>
        <strain evidence="10">CHK193-30670</strain>
    </source>
</reference>
<dbReference type="Pfam" id="PF21770">
    <property type="entry name" value="MgtC_SapB_C"/>
    <property type="match status" value="1"/>
</dbReference>
<evidence type="ECO:0000256" key="1">
    <source>
        <dbReference type="ARBA" id="ARBA00004651"/>
    </source>
</evidence>
<dbReference type="InterPro" id="IPR049177">
    <property type="entry name" value="MgtC_SapB_SrpB_YhiD_N"/>
</dbReference>
<comment type="caution">
    <text evidence="10">The sequence shown here is derived from an EMBL/GenBank/DDBJ whole genome shotgun (WGS) entry which is preliminary data.</text>
</comment>
<dbReference type="Proteomes" id="UP000824074">
    <property type="component" value="Unassembled WGS sequence"/>
</dbReference>
<feature type="domain" description="MgtC/SapB/SrpB/YhiD N-terminal" evidence="8">
    <location>
        <begin position="10"/>
        <end position="129"/>
    </location>
</feature>
<name>A0A9D1LGX4_9FIRM</name>
<feature type="transmembrane region" description="Helical" evidence="7">
    <location>
        <begin position="90"/>
        <end position="109"/>
    </location>
</feature>
<comment type="subcellular location">
    <subcellularLocation>
        <location evidence="1">Cell membrane</location>
        <topology evidence="1">Multi-pass membrane protein</topology>
    </subcellularLocation>
</comment>
<dbReference type="Gene3D" id="3.30.70.260">
    <property type="match status" value="1"/>
</dbReference>
<evidence type="ECO:0000259" key="9">
    <source>
        <dbReference type="Pfam" id="PF21770"/>
    </source>
</evidence>
<keyword evidence="4 7" id="KW-0812">Transmembrane</keyword>
<evidence type="ECO:0000313" key="11">
    <source>
        <dbReference type="Proteomes" id="UP000824074"/>
    </source>
</evidence>
<feature type="transmembrane region" description="Helical" evidence="7">
    <location>
        <begin position="61"/>
        <end position="78"/>
    </location>
</feature>
<evidence type="ECO:0000259" key="8">
    <source>
        <dbReference type="Pfam" id="PF02308"/>
    </source>
</evidence>
<feature type="transmembrane region" description="Helical" evidence="7">
    <location>
        <begin position="115"/>
        <end position="133"/>
    </location>
</feature>
<comment type="similarity">
    <text evidence="2">Belongs to the MgtC/SapB family.</text>
</comment>
<evidence type="ECO:0000256" key="6">
    <source>
        <dbReference type="ARBA" id="ARBA00023136"/>
    </source>
</evidence>
<feature type="domain" description="MgtC-like C-terminal" evidence="9">
    <location>
        <begin position="144"/>
        <end position="218"/>
    </location>
</feature>
<dbReference type="GO" id="GO:0005886">
    <property type="term" value="C:plasma membrane"/>
    <property type="evidence" value="ECO:0007669"/>
    <property type="project" value="UniProtKB-SubCell"/>
</dbReference>
<dbReference type="Pfam" id="PF02308">
    <property type="entry name" value="MgtC"/>
    <property type="match status" value="1"/>
</dbReference>
<dbReference type="PRINTS" id="PR01837">
    <property type="entry name" value="MGTCSAPBPROT"/>
</dbReference>
<evidence type="ECO:0000256" key="5">
    <source>
        <dbReference type="ARBA" id="ARBA00022989"/>
    </source>
</evidence>
<gene>
    <name evidence="10" type="ORF">IAB68_02870</name>
</gene>
<dbReference type="InterPro" id="IPR048640">
    <property type="entry name" value="MgtC-like_C"/>
</dbReference>
<evidence type="ECO:0000256" key="3">
    <source>
        <dbReference type="ARBA" id="ARBA00022475"/>
    </source>
</evidence>
<evidence type="ECO:0000256" key="2">
    <source>
        <dbReference type="ARBA" id="ARBA00009298"/>
    </source>
</evidence>
<keyword evidence="6 7" id="KW-0472">Membrane</keyword>
<dbReference type="PANTHER" id="PTHR33778:SF3">
    <property type="entry name" value="PROTEIN MGTC"/>
    <property type="match status" value="1"/>
</dbReference>
<organism evidence="10 11">
    <name type="scientific">Candidatus Aphodocola excrementigallinarum</name>
    <dbReference type="NCBI Taxonomy" id="2840670"/>
    <lineage>
        <taxon>Bacteria</taxon>
        <taxon>Bacillati</taxon>
        <taxon>Bacillota</taxon>
        <taxon>Bacilli</taxon>
        <taxon>Candidatus Aphodocola</taxon>
    </lineage>
</organism>
<keyword evidence="3" id="KW-1003">Cell membrane</keyword>
<evidence type="ECO:0000256" key="4">
    <source>
        <dbReference type="ARBA" id="ARBA00022692"/>
    </source>
</evidence>
<dbReference type="InterPro" id="IPR003416">
    <property type="entry name" value="MgtC/SapB/SrpB/YhiD_fam"/>
</dbReference>
<evidence type="ECO:0000256" key="7">
    <source>
        <dbReference type="SAM" id="Phobius"/>
    </source>
</evidence>
<feature type="transmembrane region" description="Helical" evidence="7">
    <location>
        <begin position="31"/>
        <end position="49"/>
    </location>
</feature>
<proteinExistence type="inferred from homology"/>